<evidence type="ECO:0000256" key="4">
    <source>
        <dbReference type="ARBA" id="ARBA00023002"/>
    </source>
</evidence>
<dbReference type="InterPro" id="IPR016169">
    <property type="entry name" value="FAD-bd_PCMH_sub2"/>
</dbReference>
<dbReference type="Gene3D" id="3.30.465.10">
    <property type="match status" value="1"/>
</dbReference>
<evidence type="ECO:0000256" key="5">
    <source>
        <dbReference type="SAM" id="MobiDB-lite"/>
    </source>
</evidence>
<reference evidence="7 8" key="1">
    <citation type="journal article" date="2018" name="IMA Fungus">
        <title>IMA Genome-F 10: Nine draft genome sequences of Claviceps purpurea s.lat., including C. arundinis, C. humidiphila, and C. cf. spartinae, pseudomolecules for the pitch canker pathogen Fusarium circinatum, draft genome of Davidsoniella eucalypti, Grosmannia galeiformis, Quambalaria eucalypti, and Teratosphaeria destructans.</title>
        <authorList>
            <person name="Wingfield B.D."/>
            <person name="Liu M."/>
            <person name="Nguyen H.D."/>
            <person name="Lane F.A."/>
            <person name="Morgan S.W."/>
            <person name="De Vos L."/>
            <person name="Wilken P.M."/>
            <person name="Duong T.A."/>
            <person name="Aylward J."/>
            <person name="Coetzee M.P."/>
            <person name="Dadej K."/>
            <person name="De Beer Z.W."/>
            <person name="Findlay W."/>
            <person name="Havenga M."/>
            <person name="Kolarik M."/>
            <person name="Menzies J.G."/>
            <person name="Naidoo K."/>
            <person name="Pochopski O."/>
            <person name="Shoukouhi P."/>
            <person name="Santana Q.C."/>
            <person name="Seifert K.A."/>
            <person name="Soal N."/>
            <person name="Steenkamp E.T."/>
            <person name="Tatham C.T."/>
            <person name="van der Nest M.A."/>
            <person name="Wingfield M.J."/>
        </authorList>
    </citation>
    <scope>NUCLEOTIDE SEQUENCE [LARGE SCALE GENOMIC DNA]</scope>
    <source>
        <strain evidence="7">CMW44962</strain>
    </source>
</reference>
<dbReference type="GO" id="GO:0005737">
    <property type="term" value="C:cytoplasm"/>
    <property type="evidence" value="ECO:0007669"/>
    <property type="project" value="InterPro"/>
</dbReference>
<dbReference type="InterPro" id="IPR050416">
    <property type="entry name" value="FAD-linked_Oxidoreductase"/>
</dbReference>
<dbReference type="Pfam" id="PF01565">
    <property type="entry name" value="FAD_binding_4"/>
    <property type="match status" value="1"/>
</dbReference>
<dbReference type="PANTHER" id="PTHR42973:SF25">
    <property type="entry name" value="PHOSPHOMEVALONATE KINASE"/>
    <property type="match status" value="1"/>
</dbReference>
<reference evidence="7 8" key="2">
    <citation type="journal article" date="2021" name="Curr. Genet.">
        <title>Genetic response to nitrogen starvation in the aggressive Eucalyptus foliar pathogen Teratosphaeria destructans.</title>
        <authorList>
            <person name="Havenga M."/>
            <person name="Wingfield B.D."/>
            <person name="Wingfield M.J."/>
            <person name="Dreyer L.L."/>
            <person name="Roets F."/>
            <person name="Aylward J."/>
        </authorList>
    </citation>
    <scope>NUCLEOTIDE SEQUENCE [LARGE SCALE GENOMIC DNA]</scope>
    <source>
        <strain evidence="7">CMW44962</strain>
    </source>
</reference>
<dbReference type="SUPFAM" id="SSF56176">
    <property type="entry name" value="FAD-binding/transporter-associated domain-like"/>
    <property type="match status" value="1"/>
</dbReference>
<name>A0A9W7T0S2_9PEZI</name>
<dbReference type="InterPro" id="IPR036318">
    <property type="entry name" value="FAD-bd_PCMH-like_sf"/>
</dbReference>
<comment type="caution">
    <text evidence="7">The sequence shown here is derived from an EMBL/GenBank/DDBJ whole genome shotgun (WGS) entry which is preliminary data.</text>
</comment>
<dbReference type="InterPro" id="IPR006094">
    <property type="entry name" value="Oxid_FAD_bind_N"/>
</dbReference>
<evidence type="ECO:0000256" key="2">
    <source>
        <dbReference type="ARBA" id="ARBA00022630"/>
    </source>
</evidence>
<dbReference type="SUPFAM" id="SSF53271">
    <property type="entry name" value="PRTase-like"/>
    <property type="match status" value="1"/>
</dbReference>
<dbReference type="PROSITE" id="PS51387">
    <property type="entry name" value="FAD_PCMH"/>
    <property type="match status" value="1"/>
</dbReference>
<dbReference type="InterPro" id="IPR027417">
    <property type="entry name" value="P-loop_NTPase"/>
</dbReference>
<evidence type="ECO:0000256" key="1">
    <source>
        <dbReference type="ARBA" id="ARBA00005466"/>
    </source>
</evidence>
<proteinExistence type="inferred from homology"/>
<dbReference type="GO" id="GO:0016491">
    <property type="term" value="F:oxidoreductase activity"/>
    <property type="evidence" value="ECO:0007669"/>
    <property type="project" value="UniProtKB-KW"/>
</dbReference>
<gene>
    <name evidence="7" type="ORF">Tdes44962_MAKER06728</name>
</gene>
<protein>
    <submittedName>
        <fullName evidence="7">Phosphoribosyl transferase domain protein</fullName>
    </submittedName>
</protein>
<evidence type="ECO:0000313" key="8">
    <source>
        <dbReference type="Proteomes" id="UP001138500"/>
    </source>
</evidence>
<dbReference type="CDD" id="cd06223">
    <property type="entry name" value="PRTases_typeI"/>
    <property type="match status" value="1"/>
</dbReference>
<dbReference type="Pfam" id="PF00156">
    <property type="entry name" value="Pribosyltran"/>
    <property type="match status" value="1"/>
</dbReference>
<feature type="domain" description="FAD-binding PCMH-type" evidence="6">
    <location>
        <begin position="299"/>
        <end position="486"/>
    </location>
</feature>
<dbReference type="GO" id="GO:0006695">
    <property type="term" value="P:cholesterol biosynthetic process"/>
    <property type="evidence" value="ECO:0007669"/>
    <property type="project" value="InterPro"/>
</dbReference>
<dbReference type="InterPro" id="IPR000836">
    <property type="entry name" value="PRTase_dom"/>
</dbReference>
<keyword evidence="4" id="KW-0560">Oxidoreductase</keyword>
<dbReference type="Gene3D" id="3.40.462.20">
    <property type="match status" value="1"/>
</dbReference>
<evidence type="ECO:0000313" key="7">
    <source>
        <dbReference type="EMBL" id="KAH9845370.1"/>
    </source>
</evidence>
<accession>A0A9W7T0S2</accession>
<keyword evidence="8" id="KW-1185">Reference proteome</keyword>
<dbReference type="EMBL" id="RIBY02000091">
    <property type="protein sequence ID" value="KAH9845370.1"/>
    <property type="molecule type" value="Genomic_DNA"/>
</dbReference>
<evidence type="ECO:0000259" key="6">
    <source>
        <dbReference type="PROSITE" id="PS51387"/>
    </source>
</evidence>
<dbReference type="SUPFAM" id="SSF53335">
    <property type="entry name" value="S-adenosyl-L-methionine-dependent methyltransferases"/>
    <property type="match status" value="1"/>
</dbReference>
<comment type="similarity">
    <text evidence="1">Belongs to the oxygen-dependent FAD-linked oxidoreductase family.</text>
</comment>
<dbReference type="GO" id="GO:0004631">
    <property type="term" value="F:phosphomevalonate kinase activity"/>
    <property type="evidence" value="ECO:0007669"/>
    <property type="project" value="InterPro"/>
</dbReference>
<evidence type="ECO:0000256" key="3">
    <source>
        <dbReference type="ARBA" id="ARBA00022827"/>
    </source>
</evidence>
<dbReference type="InterPro" id="IPR005919">
    <property type="entry name" value="Pmev_kin_anim"/>
</dbReference>
<keyword evidence="3" id="KW-0274">FAD</keyword>
<dbReference type="Gene3D" id="3.40.50.2020">
    <property type="match status" value="1"/>
</dbReference>
<dbReference type="Gene3D" id="3.40.50.300">
    <property type="entry name" value="P-loop containing nucleotide triphosphate hydrolases"/>
    <property type="match status" value="1"/>
</dbReference>
<dbReference type="PANTHER" id="PTHR42973">
    <property type="entry name" value="BINDING OXIDOREDUCTASE, PUTATIVE (AFU_ORTHOLOGUE AFUA_1G17690)-RELATED"/>
    <property type="match status" value="1"/>
</dbReference>
<dbReference type="GO" id="GO:0071949">
    <property type="term" value="F:FAD binding"/>
    <property type="evidence" value="ECO:0007669"/>
    <property type="project" value="InterPro"/>
</dbReference>
<sequence>MATLDELKAALNNKASDSQRRPLSAEEYRNGFDVLSRGSAAYQDFFSPQLAELLTPLFHARLHVSVLEIGPGPKSVLGLLPDPLRRKIRRYTAFEIDDLYASHLNSWIRPKHPSETPFPGLDSPPEIFRTPFTPSADRGSQATSGSDGFDLVLFCHSMYGMTPKRAYVEAALNCLRDKGKVIVCHRDSNLYFDGLVSSRTFSFPTATVNVADDDATLDTFASFIASHELHPTEHEPRLRRERRQILRTSDLGECDSTSLTFRSPNAMVVFNQHAAKLPELLEMVPSLTGQRKIKNPEARHSSPASIVQPATTKHIQSCIQWALQYGLNMTVFGGGHSGQCLRSNVVAIDMSSFKQVDFVRNSKSPGTVSLAVVQIGCTSGDIVSKAMDQNVTVPLGARPSVGAGLWLQGGIGHLSRSYGLGCDSVVGAVLICAKTARILVVGKVPATHIPAHAVRPRDEHEILWGLKGAGSNFGIIVSVVFKTYPASLNAVQNWITPPSSTTVAASQLLELDKISLLLSDDCSLDAFLYHQEDQLHIGATLFRPSSSLASGDHSAAGDRLSEILGPQNEPASIANSVQLFDADMYVSAMHGGHGGGKTSSFKRCVFLKSIGESEVINAMLAALKSRPSVMSYMHLLHGGGAIARAAGQATAFGCRDWQYACVITGVWAREADGSSTALEVVQWVYDTAQKLLPSSVGVYGADLGPDPRDASLANVAFGRNATRLARLKGKMDPHSILPYACPLPQGSHLPKVIVLVTGEICAGKDFCADLWAAVFRENGLQASVASISDVTKKEYAAATGASIERLLADRAYKEQHRPALTAFYHHQVSRRPWLPEEHFLHVAHSAAGVDVLLITGMRDKAPVTSLSHLVSHSRVLEVRVHASAEIRQKRGPQAVPDEQSTTAPSAAIPHPDFSFSNDEAGPDKAKRFAADHFLTFFDGELDRLTTMVRSTANFPITGVNFRHVLDICQQPGGLPVCTSLLQRQFSGDWSEVEAVVSCEAGGLLFASPLAAQINRPLALVREAGKLPPPVVLSPKDPSNISAFDAAGSRAKTMVMARGVISEGGSAVVVDDVLASGKTLCAVLQLLAKNHIRMENVRVMVVAEFPMHRGREYLMRQGFGDVRVQSLLVFGGL</sequence>
<dbReference type="InterPro" id="IPR029057">
    <property type="entry name" value="PRTase-like"/>
</dbReference>
<dbReference type="InterPro" id="IPR016166">
    <property type="entry name" value="FAD-bd_PCMH"/>
</dbReference>
<dbReference type="AlphaFoldDB" id="A0A9W7T0S2"/>
<organism evidence="7 8">
    <name type="scientific">Teratosphaeria destructans</name>
    <dbReference type="NCBI Taxonomy" id="418781"/>
    <lineage>
        <taxon>Eukaryota</taxon>
        <taxon>Fungi</taxon>
        <taxon>Dikarya</taxon>
        <taxon>Ascomycota</taxon>
        <taxon>Pezizomycotina</taxon>
        <taxon>Dothideomycetes</taxon>
        <taxon>Dothideomycetidae</taxon>
        <taxon>Mycosphaerellales</taxon>
        <taxon>Teratosphaeriaceae</taxon>
        <taxon>Teratosphaeria</taxon>
    </lineage>
</organism>
<dbReference type="Gene3D" id="3.40.50.150">
    <property type="entry name" value="Vaccinia Virus protein VP39"/>
    <property type="match status" value="1"/>
</dbReference>
<keyword evidence="7" id="KW-0808">Transferase</keyword>
<dbReference type="Pfam" id="PF04275">
    <property type="entry name" value="P-mevalo_kinase"/>
    <property type="match status" value="1"/>
</dbReference>
<dbReference type="OrthoDB" id="363185at2759"/>
<dbReference type="Proteomes" id="UP001138500">
    <property type="component" value="Unassembled WGS sequence"/>
</dbReference>
<dbReference type="InterPro" id="IPR029063">
    <property type="entry name" value="SAM-dependent_MTases_sf"/>
</dbReference>
<feature type="region of interest" description="Disordered" evidence="5">
    <location>
        <begin position="887"/>
        <end position="910"/>
    </location>
</feature>
<keyword evidence="2" id="KW-0285">Flavoprotein</keyword>